<keyword evidence="2" id="KW-1185">Reference proteome</keyword>
<dbReference type="Pfam" id="PF09859">
    <property type="entry name" value="Oxygenase-NA"/>
    <property type="match status" value="1"/>
</dbReference>
<dbReference type="AlphaFoldDB" id="A0A812XEM6"/>
<proteinExistence type="predicted"/>
<dbReference type="Gene3D" id="2.60.120.620">
    <property type="entry name" value="q2cbj1_9rhob like domain"/>
    <property type="match status" value="1"/>
</dbReference>
<dbReference type="OrthoDB" id="439635at2759"/>
<dbReference type="Proteomes" id="UP000649617">
    <property type="component" value="Unassembled WGS sequence"/>
</dbReference>
<evidence type="ECO:0000313" key="1">
    <source>
        <dbReference type="EMBL" id="CAE7732245.1"/>
    </source>
</evidence>
<evidence type="ECO:0000313" key="2">
    <source>
        <dbReference type="Proteomes" id="UP000649617"/>
    </source>
</evidence>
<reference evidence="1" key="1">
    <citation type="submission" date="2021-02" db="EMBL/GenBank/DDBJ databases">
        <authorList>
            <person name="Dougan E. K."/>
            <person name="Rhodes N."/>
            <person name="Thang M."/>
            <person name="Chan C."/>
        </authorList>
    </citation>
    <scope>NUCLEOTIDE SEQUENCE</scope>
</reference>
<accession>A0A812XEM6</accession>
<dbReference type="SUPFAM" id="SSF51197">
    <property type="entry name" value="Clavaminate synthase-like"/>
    <property type="match status" value="1"/>
</dbReference>
<comment type="caution">
    <text evidence="1">The sequence shown here is derived from an EMBL/GenBank/DDBJ whole genome shotgun (WGS) entry which is preliminary data.</text>
</comment>
<evidence type="ECO:0008006" key="3">
    <source>
        <dbReference type="Google" id="ProtNLM"/>
    </source>
</evidence>
<organism evidence="1 2">
    <name type="scientific">Symbiodinium pilosum</name>
    <name type="common">Dinoflagellate</name>
    <dbReference type="NCBI Taxonomy" id="2952"/>
    <lineage>
        <taxon>Eukaryota</taxon>
        <taxon>Sar</taxon>
        <taxon>Alveolata</taxon>
        <taxon>Dinophyceae</taxon>
        <taxon>Suessiales</taxon>
        <taxon>Symbiodiniaceae</taxon>
        <taxon>Symbiodinium</taxon>
    </lineage>
</organism>
<dbReference type="EMBL" id="CAJNIZ010045859">
    <property type="protein sequence ID" value="CAE7732245.1"/>
    <property type="molecule type" value="Genomic_DNA"/>
</dbReference>
<name>A0A812XEM6_SYMPI</name>
<sequence>MLSKLSRRASQFSQCLVSGSSRVRAVRGPRNVPAVQAFQVCQQRGQGNISAPLAPEPPFPTVRSMPVSSRAWCGQSPDPVTAYRRRWEECFQPWSRSPSIQRELEEVGFSIVPGALTAIDVDELLQELPWLLEGGPVTMERQNKGKGGYDYLRHLPVKLAVLREVAYEALLPIADAFLESHRLELQSSRRTFSLNTTGKRFDTLPRTLLEFEELCAKKGQTRPSNLFLWYQEGGENRAHRDVYGEVSFPLQMVLMLDQHGEDFDGGKFFTLVNGRKHEATMNRGDLLIFRTSCLHGCTPVLPVLCKKTQTKHETKRCVLGLQFALRQLLRERRAKGYR</sequence>
<gene>
    <name evidence="1" type="ORF">SPIL2461_LOCUS21026</name>
</gene>
<dbReference type="InterPro" id="IPR018655">
    <property type="entry name" value="DUF2086"/>
</dbReference>
<protein>
    <recommendedName>
        <fullName evidence="3">Fe2OG dioxygenase domain-containing protein</fullName>
    </recommendedName>
</protein>